<evidence type="ECO:0000313" key="3">
    <source>
        <dbReference type="Proteomes" id="UP000481153"/>
    </source>
</evidence>
<feature type="region of interest" description="Disordered" evidence="1">
    <location>
        <begin position="208"/>
        <end position="246"/>
    </location>
</feature>
<reference evidence="2 3" key="1">
    <citation type="submission" date="2019-07" db="EMBL/GenBank/DDBJ databases">
        <title>Genomics analysis of Aphanomyces spp. identifies a new class of oomycete effector associated with host adaptation.</title>
        <authorList>
            <person name="Gaulin E."/>
        </authorList>
    </citation>
    <scope>NUCLEOTIDE SEQUENCE [LARGE SCALE GENOMIC DNA]</scope>
    <source>
        <strain evidence="2 3">ATCC 201684</strain>
    </source>
</reference>
<dbReference type="VEuPathDB" id="FungiDB:AeMF1_013157"/>
<evidence type="ECO:0000313" key="2">
    <source>
        <dbReference type="EMBL" id="KAF0727885.1"/>
    </source>
</evidence>
<organism evidence="2 3">
    <name type="scientific">Aphanomyces euteiches</name>
    <dbReference type="NCBI Taxonomy" id="100861"/>
    <lineage>
        <taxon>Eukaryota</taxon>
        <taxon>Sar</taxon>
        <taxon>Stramenopiles</taxon>
        <taxon>Oomycota</taxon>
        <taxon>Saprolegniomycetes</taxon>
        <taxon>Saprolegniales</taxon>
        <taxon>Verrucalvaceae</taxon>
        <taxon>Aphanomyces</taxon>
    </lineage>
</organism>
<dbReference type="EMBL" id="VJMJ01000186">
    <property type="protein sequence ID" value="KAF0727885.1"/>
    <property type="molecule type" value="Genomic_DNA"/>
</dbReference>
<dbReference type="Proteomes" id="UP000481153">
    <property type="component" value="Unassembled WGS sequence"/>
</dbReference>
<evidence type="ECO:0008006" key="4">
    <source>
        <dbReference type="Google" id="ProtNLM"/>
    </source>
</evidence>
<feature type="compositionally biased region" description="Polar residues" evidence="1">
    <location>
        <begin position="25"/>
        <end position="49"/>
    </location>
</feature>
<protein>
    <recommendedName>
        <fullName evidence="4">Myb/SANT-like domain-containing protein</fullName>
    </recommendedName>
</protein>
<accession>A0A6G0WKW1</accession>
<feature type="compositionally biased region" description="Basic and acidic residues" evidence="1">
    <location>
        <begin position="208"/>
        <end position="221"/>
    </location>
</feature>
<name>A0A6G0WKW1_9STRA</name>
<feature type="compositionally biased region" description="Polar residues" evidence="1">
    <location>
        <begin position="146"/>
        <end position="167"/>
    </location>
</feature>
<keyword evidence="3" id="KW-1185">Reference proteome</keyword>
<proteinExistence type="predicted"/>
<feature type="region of interest" description="Disordered" evidence="1">
    <location>
        <begin position="1"/>
        <end position="69"/>
    </location>
</feature>
<evidence type="ECO:0000256" key="1">
    <source>
        <dbReference type="SAM" id="MobiDB-lite"/>
    </source>
</evidence>
<comment type="caution">
    <text evidence="2">The sequence shown here is derived from an EMBL/GenBank/DDBJ whole genome shotgun (WGS) entry which is preliminary data.</text>
</comment>
<sequence>MVNDEYPRTIPSGTDKTTPRHVKTKGNTTMRPPSPSSVETTGDTTTSVSPMEIADPPSTPQDEEGSAVTTSKTLCIKEEPAVWCDESVAKLFMLRYKSDLIKRFESKNNMQKNYAYECLASELSVFMQRTFTSTQVINKFGRMRRSWSTSKPPNPTPTGNQTKTDSLPSHYDIMVEYWSEKRGMQRDSLASTDDVTKLPPMNCKRVENANEMDHDFEEKPTPQKRSKTLSEPNKEGAANKKSKTTADAIGEGLAAVRDELVSLGKSLAPPPVNSAPPTAATLDDVLGAIQAQSTLMAQLIPAISEKK</sequence>
<gene>
    <name evidence="2" type="ORF">Ae201684_014149</name>
</gene>
<dbReference type="AlphaFoldDB" id="A0A6G0WKW1"/>
<feature type="region of interest" description="Disordered" evidence="1">
    <location>
        <begin position="144"/>
        <end position="167"/>
    </location>
</feature>